<keyword evidence="4" id="KW-0732">Signal</keyword>
<evidence type="ECO:0000313" key="6">
    <source>
        <dbReference type="EnsemblPlants" id="KQJ87353"/>
    </source>
</evidence>
<reference evidence="5" key="2">
    <citation type="submission" date="2017-06" db="EMBL/GenBank/DDBJ databases">
        <title>WGS assembly of Brachypodium distachyon.</title>
        <authorList>
            <consortium name="The International Brachypodium Initiative"/>
            <person name="Lucas S."/>
            <person name="Harmon-Smith M."/>
            <person name="Lail K."/>
            <person name="Tice H."/>
            <person name="Grimwood J."/>
            <person name="Bruce D."/>
            <person name="Barry K."/>
            <person name="Shu S."/>
            <person name="Lindquist E."/>
            <person name="Wang M."/>
            <person name="Pitluck S."/>
            <person name="Vogel J.P."/>
            <person name="Garvin D.F."/>
            <person name="Mockler T.C."/>
            <person name="Schmutz J."/>
            <person name="Rokhsar D."/>
            <person name="Bevan M.W."/>
        </authorList>
    </citation>
    <scope>NUCLEOTIDE SEQUENCE</scope>
    <source>
        <strain evidence="5">Bd21</strain>
    </source>
</reference>
<dbReference type="EnsemblPlants" id="KQJ87353">
    <property type="protein sequence ID" value="KQJ87353"/>
    <property type="gene ID" value="BRADI_4g10460v3"/>
</dbReference>
<gene>
    <name evidence="6" type="primary">LOC100833106</name>
    <name evidence="5" type="ORF">BRADI_4g10460v3</name>
</gene>
<dbReference type="Gene3D" id="3.40.50.1110">
    <property type="entry name" value="SGNH hydrolase"/>
    <property type="match status" value="1"/>
</dbReference>
<reference evidence="5 6" key="1">
    <citation type="journal article" date="2010" name="Nature">
        <title>Genome sequencing and analysis of the model grass Brachypodium distachyon.</title>
        <authorList>
            <consortium name="International Brachypodium Initiative"/>
        </authorList>
    </citation>
    <scope>NUCLEOTIDE SEQUENCE [LARGE SCALE GENOMIC DNA]</scope>
    <source>
        <strain evidence="5">Bd21</strain>
        <strain evidence="6">cv. Bd21</strain>
    </source>
</reference>
<dbReference type="OrthoDB" id="583516at2759"/>
<comment type="similarity">
    <text evidence="1">Belongs to the 'GDSL' lipolytic enzyme family.</text>
</comment>
<feature type="chain" id="PRO_5014095410" description="SGNH hydrolase-type esterase domain-containing protein" evidence="4">
    <location>
        <begin position="24"/>
        <end position="384"/>
    </location>
</feature>
<evidence type="ECO:0000256" key="2">
    <source>
        <dbReference type="ARBA" id="ARBA00022801"/>
    </source>
</evidence>
<evidence type="ECO:0000256" key="3">
    <source>
        <dbReference type="ARBA" id="ARBA00023098"/>
    </source>
</evidence>
<organism evidence="6">
    <name type="scientific">Brachypodium distachyon</name>
    <name type="common">Purple false brome</name>
    <name type="synonym">Trachynia distachya</name>
    <dbReference type="NCBI Taxonomy" id="15368"/>
    <lineage>
        <taxon>Eukaryota</taxon>
        <taxon>Viridiplantae</taxon>
        <taxon>Streptophyta</taxon>
        <taxon>Embryophyta</taxon>
        <taxon>Tracheophyta</taxon>
        <taxon>Spermatophyta</taxon>
        <taxon>Magnoliopsida</taxon>
        <taxon>Liliopsida</taxon>
        <taxon>Poales</taxon>
        <taxon>Poaceae</taxon>
        <taxon>BOP clade</taxon>
        <taxon>Pooideae</taxon>
        <taxon>Stipodae</taxon>
        <taxon>Brachypodieae</taxon>
        <taxon>Brachypodium</taxon>
    </lineage>
</organism>
<dbReference type="PANTHER" id="PTHR46020:SF4">
    <property type="entry name" value="OS04G0650200 PROTEIN"/>
    <property type="match status" value="1"/>
</dbReference>
<sequence length="384" mass="42218">MTKLAATSLLILAVVLLINGVQSVKQSVKAPAPAPSDKFPGKKPRVGVKSGHSHVYKMFVFGDSFADNGNLPRWCSSPITRQWHYPYGASSLAANSLRPTGRFSDHLVQPDILATMLNMGRLEGPPACKMTLKNYCNAFGMNFAVGGSGVFEPFLPPLPHRLKLTTLAAQIDQFEKLLHDRVIGSWNLEDSIALVAISGNDYTRVANASSNEIFAFVKNVTTEIAANVKRLQDLGINKILVNNLHPLGCTPWQARPSNYTKCAGLPNVGSSVHNTDLLDKLGGMENVKIVDLNTAFSKIVGEQPPGSGSELAKRFKYTLRPCCESSDPDGFCGEWGEDEHDRLYTLCKDPSKHFYWDDVHPTQAGWQAVMDQLKVEIQEFLDVF</sequence>
<dbReference type="EMBL" id="CM000883">
    <property type="protein sequence ID" value="KQJ87353.1"/>
    <property type="molecule type" value="Genomic_DNA"/>
</dbReference>
<keyword evidence="3" id="KW-0443">Lipid metabolism</keyword>
<dbReference type="STRING" id="15368.I1IJI1"/>
<evidence type="ECO:0000256" key="4">
    <source>
        <dbReference type="SAM" id="SignalP"/>
    </source>
</evidence>
<dbReference type="GO" id="GO:0016788">
    <property type="term" value="F:hydrolase activity, acting on ester bonds"/>
    <property type="evidence" value="ECO:0007669"/>
    <property type="project" value="InterPro"/>
</dbReference>
<evidence type="ECO:0008006" key="8">
    <source>
        <dbReference type="Google" id="ProtNLM"/>
    </source>
</evidence>
<dbReference type="OMA" id="YTRVANA"/>
<keyword evidence="2" id="KW-0378">Hydrolase</keyword>
<dbReference type="SUPFAM" id="SSF52266">
    <property type="entry name" value="SGNH hydrolase"/>
    <property type="match status" value="1"/>
</dbReference>
<dbReference type="RefSeq" id="XP_024311167.1">
    <property type="nucleotide sequence ID" value="XM_024455399.1"/>
</dbReference>
<dbReference type="HOGENOM" id="CLU_015101_12_0_1"/>
<evidence type="ECO:0000256" key="1">
    <source>
        <dbReference type="ARBA" id="ARBA00008668"/>
    </source>
</evidence>
<dbReference type="eggNOG" id="ENOG502QU3Y">
    <property type="taxonomic scope" value="Eukaryota"/>
</dbReference>
<dbReference type="Pfam" id="PF00657">
    <property type="entry name" value="Lipase_GDSL"/>
    <property type="match status" value="1"/>
</dbReference>
<evidence type="ECO:0000313" key="7">
    <source>
        <dbReference type="Proteomes" id="UP000008810"/>
    </source>
</evidence>
<dbReference type="InterPro" id="IPR001087">
    <property type="entry name" value="GDSL"/>
</dbReference>
<name>I1IJI1_BRADI</name>
<dbReference type="InterPro" id="IPR036514">
    <property type="entry name" value="SGNH_hydro_sf"/>
</dbReference>
<accession>I1IJI1</accession>
<dbReference type="GO" id="GO:0006629">
    <property type="term" value="P:lipid metabolic process"/>
    <property type="evidence" value="ECO:0007669"/>
    <property type="project" value="UniProtKB-KW"/>
</dbReference>
<feature type="signal peptide" evidence="4">
    <location>
        <begin position="1"/>
        <end position="23"/>
    </location>
</feature>
<proteinExistence type="inferred from homology"/>
<reference evidence="6" key="3">
    <citation type="submission" date="2018-08" db="UniProtKB">
        <authorList>
            <consortium name="EnsemblPlants"/>
        </authorList>
    </citation>
    <scope>IDENTIFICATION</scope>
    <source>
        <strain evidence="6">cv. Bd21</strain>
    </source>
</reference>
<dbReference type="GeneID" id="100833106"/>
<evidence type="ECO:0000313" key="5">
    <source>
        <dbReference type="EMBL" id="KQJ87353.1"/>
    </source>
</evidence>
<keyword evidence="7" id="KW-1185">Reference proteome</keyword>
<dbReference type="AlphaFoldDB" id="I1IJI1"/>
<dbReference type="Proteomes" id="UP000008810">
    <property type="component" value="Chromosome 4"/>
</dbReference>
<dbReference type="Gramene" id="KQJ87353">
    <property type="protein sequence ID" value="KQJ87353"/>
    <property type="gene ID" value="BRADI_4g10460v3"/>
</dbReference>
<protein>
    <recommendedName>
        <fullName evidence="8">SGNH hydrolase-type esterase domain-containing protein</fullName>
    </recommendedName>
</protein>
<dbReference type="PANTHER" id="PTHR46020">
    <property type="entry name" value="OSJNBB0059K02.9 PROTEIN"/>
    <property type="match status" value="1"/>
</dbReference>